<dbReference type="InterPro" id="IPR053031">
    <property type="entry name" value="Cuticle_assoc_protein"/>
</dbReference>
<accession>A0A8T0U9Y1</accession>
<dbReference type="SUPFAM" id="SSF140996">
    <property type="entry name" value="Hermes dimerisation domain"/>
    <property type="match status" value="1"/>
</dbReference>
<protein>
    <submittedName>
        <fullName evidence="1">Uncharacterized protein</fullName>
    </submittedName>
</protein>
<dbReference type="GO" id="GO:0006357">
    <property type="term" value="P:regulation of transcription by RNA polymerase II"/>
    <property type="evidence" value="ECO:0007669"/>
    <property type="project" value="TreeGrafter"/>
</dbReference>
<sequence length="77" mass="8976">MATAKDGTVSVEKYIFDQEIVRKELGLMICLHEYPLSMVDHTGFRKFCSSMQPLFKVPSRNTIRGDIMDMHVIQRKR</sequence>
<dbReference type="PANTHER" id="PTHR34396:SF25">
    <property type="entry name" value="BOUNDARY ELEMENT ASSOCIATED FACTOR"/>
    <property type="match status" value="1"/>
</dbReference>
<dbReference type="PANTHER" id="PTHR34396">
    <property type="entry name" value="OS03G0264950 PROTEIN-RELATED"/>
    <property type="match status" value="1"/>
</dbReference>
<gene>
    <name evidence="1" type="ORF">PVAP13_3NG178666</name>
</gene>
<dbReference type="AlphaFoldDB" id="A0A8T0U9Y1"/>
<evidence type="ECO:0000313" key="1">
    <source>
        <dbReference type="EMBL" id="KAG2617139.1"/>
    </source>
</evidence>
<dbReference type="EMBL" id="CM029042">
    <property type="protein sequence ID" value="KAG2617139.1"/>
    <property type="molecule type" value="Genomic_DNA"/>
</dbReference>
<evidence type="ECO:0000313" key="2">
    <source>
        <dbReference type="Proteomes" id="UP000823388"/>
    </source>
</evidence>
<keyword evidence="2" id="KW-1185">Reference proteome</keyword>
<reference evidence="1" key="1">
    <citation type="submission" date="2020-05" db="EMBL/GenBank/DDBJ databases">
        <title>WGS assembly of Panicum virgatum.</title>
        <authorList>
            <person name="Lovell J.T."/>
            <person name="Jenkins J."/>
            <person name="Shu S."/>
            <person name="Juenger T.E."/>
            <person name="Schmutz J."/>
        </authorList>
    </citation>
    <scope>NUCLEOTIDE SEQUENCE</scope>
    <source>
        <strain evidence="1">AP13</strain>
    </source>
</reference>
<dbReference type="GO" id="GO:0005634">
    <property type="term" value="C:nucleus"/>
    <property type="evidence" value="ECO:0007669"/>
    <property type="project" value="TreeGrafter"/>
</dbReference>
<dbReference type="Proteomes" id="UP000823388">
    <property type="component" value="Chromosome 3N"/>
</dbReference>
<organism evidence="1 2">
    <name type="scientific">Panicum virgatum</name>
    <name type="common">Blackwell switchgrass</name>
    <dbReference type="NCBI Taxonomy" id="38727"/>
    <lineage>
        <taxon>Eukaryota</taxon>
        <taxon>Viridiplantae</taxon>
        <taxon>Streptophyta</taxon>
        <taxon>Embryophyta</taxon>
        <taxon>Tracheophyta</taxon>
        <taxon>Spermatophyta</taxon>
        <taxon>Magnoliopsida</taxon>
        <taxon>Liliopsida</taxon>
        <taxon>Poales</taxon>
        <taxon>Poaceae</taxon>
        <taxon>PACMAD clade</taxon>
        <taxon>Panicoideae</taxon>
        <taxon>Panicodae</taxon>
        <taxon>Paniceae</taxon>
        <taxon>Panicinae</taxon>
        <taxon>Panicum</taxon>
        <taxon>Panicum sect. Hiantes</taxon>
    </lineage>
</organism>
<comment type="caution">
    <text evidence="1">The sequence shown here is derived from an EMBL/GenBank/DDBJ whole genome shotgun (WGS) entry which is preliminary data.</text>
</comment>
<name>A0A8T0U9Y1_PANVG</name>
<dbReference type="GO" id="GO:1990837">
    <property type="term" value="F:sequence-specific double-stranded DNA binding"/>
    <property type="evidence" value="ECO:0007669"/>
    <property type="project" value="TreeGrafter"/>
</dbReference>
<proteinExistence type="predicted"/>